<sequence length="88" mass="10098">MLDMNLFVDTDSDTRLSRRGCEEARGRARKEDLGRQREDLEQIHYNITVHALTCTICMAVLQIHYNITVHALTCTICMAVLQVTTMKN</sequence>
<evidence type="ECO:0000313" key="1">
    <source>
        <dbReference type="EMBL" id="KAJ7360320.1"/>
    </source>
</evidence>
<dbReference type="EMBL" id="MU827310">
    <property type="protein sequence ID" value="KAJ7360320.1"/>
    <property type="molecule type" value="Genomic_DNA"/>
</dbReference>
<name>A0A9W9YRU8_9CNID</name>
<gene>
    <name evidence="1" type="ORF">OS493_016951</name>
</gene>
<organism evidence="1 2">
    <name type="scientific">Desmophyllum pertusum</name>
    <dbReference type="NCBI Taxonomy" id="174260"/>
    <lineage>
        <taxon>Eukaryota</taxon>
        <taxon>Metazoa</taxon>
        <taxon>Cnidaria</taxon>
        <taxon>Anthozoa</taxon>
        <taxon>Hexacorallia</taxon>
        <taxon>Scleractinia</taxon>
        <taxon>Caryophylliina</taxon>
        <taxon>Caryophylliidae</taxon>
        <taxon>Desmophyllum</taxon>
    </lineage>
</organism>
<comment type="caution">
    <text evidence="1">The sequence shown here is derived from an EMBL/GenBank/DDBJ whole genome shotgun (WGS) entry which is preliminary data.</text>
</comment>
<keyword evidence="2" id="KW-1185">Reference proteome</keyword>
<reference evidence="1" key="1">
    <citation type="submission" date="2023-01" db="EMBL/GenBank/DDBJ databases">
        <title>Genome assembly of the deep-sea coral Lophelia pertusa.</title>
        <authorList>
            <person name="Herrera S."/>
            <person name="Cordes E."/>
        </authorList>
    </citation>
    <scope>NUCLEOTIDE SEQUENCE</scope>
    <source>
        <strain evidence="1">USNM1676648</strain>
        <tissue evidence="1">Polyp</tissue>
    </source>
</reference>
<accession>A0A9W9YRU8</accession>
<dbReference type="Proteomes" id="UP001163046">
    <property type="component" value="Unassembled WGS sequence"/>
</dbReference>
<evidence type="ECO:0000313" key="2">
    <source>
        <dbReference type="Proteomes" id="UP001163046"/>
    </source>
</evidence>
<dbReference type="AlphaFoldDB" id="A0A9W9YRU8"/>
<proteinExistence type="predicted"/>
<protein>
    <submittedName>
        <fullName evidence="1">Uncharacterized protein</fullName>
    </submittedName>
</protein>